<evidence type="ECO:0000256" key="1">
    <source>
        <dbReference type="ARBA" id="ARBA00004370"/>
    </source>
</evidence>
<organism evidence="9 10">
    <name type="scientific">Nonomuraea cypriaca</name>
    <dbReference type="NCBI Taxonomy" id="1187855"/>
    <lineage>
        <taxon>Bacteria</taxon>
        <taxon>Bacillati</taxon>
        <taxon>Actinomycetota</taxon>
        <taxon>Actinomycetes</taxon>
        <taxon>Streptosporangiales</taxon>
        <taxon>Streptosporangiaceae</taxon>
        <taxon>Nonomuraea</taxon>
    </lineage>
</organism>
<evidence type="ECO:0000256" key="3">
    <source>
        <dbReference type="ARBA" id="ARBA00022618"/>
    </source>
</evidence>
<protein>
    <submittedName>
        <fullName evidence="9">FtsQ-type POTRA domain-containing protein</fullName>
    </submittedName>
</protein>
<reference evidence="9" key="1">
    <citation type="submission" date="2020-11" db="EMBL/GenBank/DDBJ databases">
        <title>Whole-genome analyses of Nonomuraea sp. K274.</title>
        <authorList>
            <person name="Veyisoglu A."/>
        </authorList>
    </citation>
    <scope>NUCLEOTIDE SEQUENCE</scope>
    <source>
        <strain evidence="9">K274</strain>
    </source>
</reference>
<comment type="subcellular location">
    <subcellularLocation>
        <location evidence="1">Membrane</location>
    </subcellularLocation>
</comment>
<evidence type="ECO:0000256" key="5">
    <source>
        <dbReference type="ARBA" id="ARBA00022989"/>
    </source>
</evidence>
<proteinExistence type="predicted"/>
<keyword evidence="4" id="KW-0812">Transmembrane</keyword>
<keyword evidence="10" id="KW-1185">Reference proteome</keyword>
<dbReference type="RefSeq" id="WP_195901442.1">
    <property type="nucleotide sequence ID" value="NZ_JADOGI010000217.1"/>
</dbReference>
<dbReference type="InterPro" id="IPR005548">
    <property type="entry name" value="Cell_div_FtsQ/DivIB_C"/>
</dbReference>
<evidence type="ECO:0000259" key="8">
    <source>
        <dbReference type="PROSITE" id="PS51779"/>
    </source>
</evidence>
<gene>
    <name evidence="9" type="ORF">ITP53_44090</name>
</gene>
<name>A0A931AKB9_9ACTN</name>
<dbReference type="Pfam" id="PF08478">
    <property type="entry name" value="POTRA_1"/>
    <property type="match status" value="1"/>
</dbReference>
<dbReference type="InterPro" id="IPR034746">
    <property type="entry name" value="POTRA"/>
</dbReference>
<evidence type="ECO:0000256" key="2">
    <source>
        <dbReference type="ARBA" id="ARBA00022475"/>
    </source>
</evidence>
<dbReference type="GO" id="GO:0051301">
    <property type="term" value="P:cell division"/>
    <property type="evidence" value="ECO:0007669"/>
    <property type="project" value="UniProtKB-KW"/>
</dbReference>
<keyword evidence="5" id="KW-1133">Transmembrane helix</keyword>
<dbReference type="InterPro" id="IPR013685">
    <property type="entry name" value="POTRA_FtsQ_type"/>
</dbReference>
<sequence length="224" mass="23654">MKARTAFLVLLTAGVVGTAAWLVFFSPVLGVRSIDIVGNLTVPSERIEQQAGVADLHPLATVNLADVEGRVLGIRQLATAKVDRIWPGTLRIEVVEREPVAAIATGEPGGRVAIVDGKGVVIEFRSAAPPLLPLLKVDHPAAGDPAMMAALQVIQAVPDTVAPKVRQVRAGTAEGVTLELSDGRTVLWGGPDRAEEKGRLITSLLKREKATLYDVSSPDVVTLK</sequence>
<evidence type="ECO:0000256" key="6">
    <source>
        <dbReference type="ARBA" id="ARBA00023136"/>
    </source>
</evidence>
<dbReference type="PROSITE" id="PS51779">
    <property type="entry name" value="POTRA"/>
    <property type="match status" value="1"/>
</dbReference>
<keyword evidence="3" id="KW-0132">Cell division</keyword>
<evidence type="ECO:0000313" key="9">
    <source>
        <dbReference type="EMBL" id="MBF8192549.1"/>
    </source>
</evidence>
<dbReference type="EMBL" id="JADOGI010000217">
    <property type="protein sequence ID" value="MBF8192549.1"/>
    <property type="molecule type" value="Genomic_DNA"/>
</dbReference>
<evidence type="ECO:0000256" key="4">
    <source>
        <dbReference type="ARBA" id="ARBA00022692"/>
    </source>
</evidence>
<dbReference type="InterPro" id="IPR050487">
    <property type="entry name" value="FtsQ_DivIB"/>
</dbReference>
<dbReference type="GO" id="GO:0005886">
    <property type="term" value="C:plasma membrane"/>
    <property type="evidence" value="ECO:0007669"/>
    <property type="project" value="TreeGrafter"/>
</dbReference>
<feature type="domain" description="POTRA" evidence="8">
    <location>
        <begin position="29"/>
        <end position="97"/>
    </location>
</feature>
<dbReference type="AlphaFoldDB" id="A0A931AKB9"/>
<dbReference type="Gene3D" id="3.10.20.310">
    <property type="entry name" value="membrane protein fhac"/>
    <property type="match status" value="1"/>
</dbReference>
<dbReference type="PANTHER" id="PTHR37820">
    <property type="entry name" value="CELL DIVISION PROTEIN DIVIB"/>
    <property type="match status" value="1"/>
</dbReference>
<dbReference type="Proteomes" id="UP000605361">
    <property type="component" value="Unassembled WGS sequence"/>
</dbReference>
<accession>A0A931AKB9</accession>
<dbReference type="PANTHER" id="PTHR37820:SF1">
    <property type="entry name" value="CELL DIVISION PROTEIN FTSQ"/>
    <property type="match status" value="1"/>
</dbReference>
<keyword evidence="6" id="KW-0472">Membrane</keyword>
<keyword evidence="7" id="KW-0131">Cell cycle</keyword>
<evidence type="ECO:0000313" key="10">
    <source>
        <dbReference type="Proteomes" id="UP000605361"/>
    </source>
</evidence>
<dbReference type="Pfam" id="PF03799">
    <property type="entry name" value="FtsQ_DivIB_C"/>
    <property type="match status" value="1"/>
</dbReference>
<keyword evidence="2" id="KW-1003">Cell membrane</keyword>
<comment type="caution">
    <text evidence="9">The sequence shown here is derived from an EMBL/GenBank/DDBJ whole genome shotgun (WGS) entry which is preliminary data.</text>
</comment>
<evidence type="ECO:0000256" key="7">
    <source>
        <dbReference type="ARBA" id="ARBA00023306"/>
    </source>
</evidence>